<sequence>MEVFQMSAQGVCRFGAGAIVVGGAIATAVMLGSGAAHAAPGADIADITSATSGSGLGWLWADVENLLGGPALSGAADATGTTSSTDPLGTAVTDFTDDKSVLAGIDISTAPSDLQAQLTQNISSSMNLDDTGLQLINDDLKPVESLVLADTGPLSTVIDQWFFEPLNQSWATEAQDLLTADQGLATAIAGGTESAITTALQDQVVADANFVPTEFESIPFMVIADLMGDGGTGDAAATPDFFDIPSGL</sequence>
<comment type="caution">
    <text evidence="2">The sequence shown here is derived from an EMBL/GenBank/DDBJ whole genome shotgun (WGS) entry which is preliminary data.</text>
</comment>
<evidence type="ECO:0000256" key="1">
    <source>
        <dbReference type="SAM" id="SignalP"/>
    </source>
</evidence>
<reference evidence="2 3" key="1">
    <citation type="submission" date="2021-05" db="EMBL/GenBank/DDBJ databases">
        <title>Mycobacterium acidophilum sp. nov., an extremely acid-tolerant member of the genus Mycobacterium.</title>
        <authorList>
            <person name="Xia J."/>
        </authorList>
    </citation>
    <scope>NUCLEOTIDE SEQUENCE [LARGE SCALE GENOMIC DNA]</scope>
    <source>
        <strain evidence="2 3">M1</strain>
    </source>
</reference>
<feature type="chain" id="PRO_5046307720" description="Choice-of-anchor G family protein" evidence="1">
    <location>
        <begin position="39"/>
        <end position="248"/>
    </location>
</feature>
<keyword evidence="1" id="KW-0732">Signal</keyword>
<feature type="signal peptide" evidence="1">
    <location>
        <begin position="1"/>
        <end position="38"/>
    </location>
</feature>
<evidence type="ECO:0000313" key="3">
    <source>
        <dbReference type="Proteomes" id="UP001519535"/>
    </source>
</evidence>
<dbReference type="Proteomes" id="UP001519535">
    <property type="component" value="Unassembled WGS sequence"/>
</dbReference>
<dbReference type="RefSeq" id="WP_214092935.1">
    <property type="nucleotide sequence ID" value="NZ_JAHCLR010000018.1"/>
</dbReference>
<protein>
    <recommendedName>
        <fullName evidence="4">Choice-of-anchor G family protein</fullName>
    </recommendedName>
</protein>
<proteinExistence type="predicted"/>
<gene>
    <name evidence="2" type="ORF">KIH27_10705</name>
</gene>
<evidence type="ECO:0008006" key="4">
    <source>
        <dbReference type="Google" id="ProtNLM"/>
    </source>
</evidence>
<organism evidence="2 3">
    <name type="scientific">Mycolicibacter acidiphilus</name>
    <dbReference type="NCBI Taxonomy" id="2835306"/>
    <lineage>
        <taxon>Bacteria</taxon>
        <taxon>Bacillati</taxon>
        <taxon>Actinomycetota</taxon>
        <taxon>Actinomycetes</taxon>
        <taxon>Mycobacteriales</taxon>
        <taxon>Mycobacteriaceae</taxon>
        <taxon>Mycolicibacter</taxon>
    </lineage>
</organism>
<accession>A0ABS5RKC4</accession>
<evidence type="ECO:0000313" key="2">
    <source>
        <dbReference type="EMBL" id="MBS9534053.1"/>
    </source>
</evidence>
<dbReference type="EMBL" id="JAHCLR010000018">
    <property type="protein sequence ID" value="MBS9534053.1"/>
    <property type="molecule type" value="Genomic_DNA"/>
</dbReference>
<name>A0ABS5RKC4_9MYCO</name>
<keyword evidence="3" id="KW-1185">Reference proteome</keyword>